<gene>
    <name evidence="4" type="primary">flgD</name>
    <name evidence="4" type="ORF">P9989_10425</name>
</gene>
<accession>A0ABY8J2M0</accession>
<evidence type="ECO:0000256" key="2">
    <source>
        <dbReference type="ARBA" id="ARBA00022795"/>
    </source>
</evidence>
<evidence type="ECO:0000256" key="1">
    <source>
        <dbReference type="ARBA" id="ARBA00010577"/>
    </source>
</evidence>
<dbReference type="InterPro" id="IPR005648">
    <property type="entry name" value="FlgD"/>
</dbReference>
<feature type="domain" description="FlgD Tudor-like" evidence="3">
    <location>
        <begin position="87"/>
        <end position="139"/>
    </location>
</feature>
<dbReference type="Pfam" id="PF13861">
    <property type="entry name" value="FLgD_tudor"/>
    <property type="match status" value="1"/>
</dbReference>
<keyword evidence="2" id="KW-1005">Bacterial flagellum biogenesis</keyword>
<dbReference type="Proteomes" id="UP001221597">
    <property type="component" value="Chromosome"/>
</dbReference>
<evidence type="ECO:0000313" key="4">
    <source>
        <dbReference type="EMBL" id="WFT76740.1"/>
    </source>
</evidence>
<organism evidence="4 5">
    <name type="scientific">Halobacillus naozhouensis</name>
    <dbReference type="NCBI Taxonomy" id="554880"/>
    <lineage>
        <taxon>Bacteria</taxon>
        <taxon>Bacillati</taxon>
        <taxon>Bacillota</taxon>
        <taxon>Bacilli</taxon>
        <taxon>Bacillales</taxon>
        <taxon>Bacillaceae</taxon>
        <taxon>Halobacillus</taxon>
    </lineage>
</organism>
<sequence>MTKIDSSFYLSNQQQTAGSGSNTLGKDAFLKILMAQIKNQSPMDPMKDKEFIAQMTQFSSLEQMTNLSQSMQEFMSSQSMTPVVKYSGLIGREVSYPVRNEETGFATEYQTGTVKAVSQKAGDTKLVLENGQSVHVHDIMKVSKKTTEE</sequence>
<dbReference type="NCBIfam" id="NF007197">
    <property type="entry name" value="PRK09618.1"/>
    <property type="match status" value="1"/>
</dbReference>
<keyword evidence="4" id="KW-0969">Cilium</keyword>
<keyword evidence="5" id="KW-1185">Reference proteome</keyword>
<dbReference type="EMBL" id="CP121671">
    <property type="protein sequence ID" value="WFT76740.1"/>
    <property type="molecule type" value="Genomic_DNA"/>
</dbReference>
<reference evidence="4 5" key="1">
    <citation type="submission" date="2023-04" db="EMBL/GenBank/DDBJ databases">
        <title>Genome sequence of Halobacillus naozhouensis KACC 21980.</title>
        <authorList>
            <person name="Kim S."/>
            <person name="Heo J."/>
            <person name="Kwon S.-W."/>
        </authorList>
    </citation>
    <scope>NUCLEOTIDE SEQUENCE [LARGE SCALE GENOMIC DNA]</scope>
    <source>
        <strain evidence="4 5">KCTC 13234</strain>
    </source>
</reference>
<proteinExistence type="inferred from homology"/>
<dbReference type="InterPro" id="IPR025963">
    <property type="entry name" value="FLgD_Tudor"/>
</dbReference>
<dbReference type="Pfam" id="PF03963">
    <property type="entry name" value="FlgD"/>
    <property type="match status" value="1"/>
</dbReference>
<keyword evidence="4" id="KW-0282">Flagellum</keyword>
<comment type="similarity">
    <text evidence="1">Belongs to the FlgD family.</text>
</comment>
<evidence type="ECO:0000313" key="5">
    <source>
        <dbReference type="Proteomes" id="UP001221597"/>
    </source>
</evidence>
<dbReference type="RefSeq" id="WP_283078685.1">
    <property type="nucleotide sequence ID" value="NZ_CP121671.1"/>
</dbReference>
<protein>
    <submittedName>
        <fullName evidence="4">Flagellar hook assembly protein FlgD</fullName>
    </submittedName>
</protein>
<keyword evidence="4" id="KW-0966">Cell projection</keyword>
<name>A0ABY8J2M0_9BACI</name>
<evidence type="ECO:0000259" key="3">
    <source>
        <dbReference type="Pfam" id="PF13861"/>
    </source>
</evidence>